<evidence type="ECO:0000256" key="1">
    <source>
        <dbReference type="SAM" id="Phobius"/>
    </source>
</evidence>
<evidence type="ECO:0000313" key="3">
    <source>
        <dbReference type="Proteomes" id="UP000655751"/>
    </source>
</evidence>
<protein>
    <submittedName>
        <fullName evidence="2">DUF4231 domain-containing protein</fullName>
    </submittedName>
</protein>
<dbReference type="RefSeq" id="WP_196148923.1">
    <property type="nucleotide sequence ID" value="NZ_JADMLG010000003.1"/>
</dbReference>
<keyword evidence="1" id="KW-0812">Transmembrane</keyword>
<reference evidence="2" key="1">
    <citation type="submission" date="2020-11" db="EMBL/GenBank/DDBJ databases">
        <title>Nocardia NEAU-351.nov., a novel actinomycete isolated from the cow dung.</title>
        <authorList>
            <person name="Zhang X."/>
        </authorList>
    </citation>
    <scope>NUCLEOTIDE SEQUENCE</scope>
    <source>
        <strain evidence="2">NEAU-351</strain>
    </source>
</reference>
<feature type="transmembrane region" description="Helical" evidence="1">
    <location>
        <begin position="63"/>
        <end position="84"/>
    </location>
</feature>
<keyword evidence="1" id="KW-1133">Transmembrane helix</keyword>
<proteinExistence type="predicted"/>
<evidence type="ECO:0000313" key="2">
    <source>
        <dbReference type="EMBL" id="MBH0776592.1"/>
    </source>
</evidence>
<keyword evidence="1" id="KW-0472">Membrane</keyword>
<sequence length="133" mass="15135">MNTPSPETADQLLDREITRELRRWKIGTFNYGVTYYVSRTVLIVASATVAAGNNLHGGAGEWILRWVPLLSVLVAILAAFDTWLKPLQKWRGFMTSRDSLADLAISYAQDGDRDTVRRELARLRQSHRDTNIF</sequence>
<keyword evidence="3" id="KW-1185">Reference proteome</keyword>
<dbReference type="AlphaFoldDB" id="A0A931I7Y1"/>
<dbReference type="Proteomes" id="UP000655751">
    <property type="component" value="Unassembled WGS sequence"/>
</dbReference>
<gene>
    <name evidence="2" type="ORF">IT779_09880</name>
</gene>
<organism evidence="2 3">
    <name type="scientific">Nocardia bovistercoris</name>
    <dbReference type="NCBI Taxonomy" id="2785916"/>
    <lineage>
        <taxon>Bacteria</taxon>
        <taxon>Bacillati</taxon>
        <taxon>Actinomycetota</taxon>
        <taxon>Actinomycetes</taxon>
        <taxon>Mycobacteriales</taxon>
        <taxon>Nocardiaceae</taxon>
        <taxon>Nocardia</taxon>
    </lineage>
</organism>
<accession>A0A931I7Y1</accession>
<dbReference type="EMBL" id="JADMLG010000003">
    <property type="protein sequence ID" value="MBH0776592.1"/>
    <property type="molecule type" value="Genomic_DNA"/>
</dbReference>
<name>A0A931I7Y1_9NOCA</name>
<comment type="caution">
    <text evidence="2">The sequence shown here is derived from an EMBL/GenBank/DDBJ whole genome shotgun (WGS) entry which is preliminary data.</text>
</comment>
<feature type="transmembrane region" description="Helical" evidence="1">
    <location>
        <begin position="29"/>
        <end position="51"/>
    </location>
</feature>